<dbReference type="Proteomes" id="UP000177629">
    <property type="component" value="Unassembled WGS sequence"/>
</dbReference>
<dbReference type="SUPFAM" id="SSF54523">
    <property type="entry name" value="Pili subunits"/>
    <property type="match status" value="1"/>
</dbReference>
<dbReference type="Pfam" id="PF07963">
    <property type="entry name" value="N_methyl"/>
    <property type="match status" value="1"/>
</dbReference>
<comment type="caution">
    <text evidence="2">The sequence shown here is derived from an EMBL/GenBank/DDBJ whole genome shotgun (WGS) entry which is preliminary data.</text>
</comment>
<dbReference type="EMBL" id="MHSS01000002">
    <property type="protein sequence ID" value="OHA48956.1"/>
    <property type="molecule type" value="Genomic_DNA"/>
</dbReference>
<evidence type="ECO:0008006" key="4">
    <source>
        <dbReference type="Google" id="ProtNLM"/>
    </source>
</evidence>
<sequence>MPKLSGFTLIELLVVIGIMVVLTGLSVFSFQAFRANADLNGAQDAVIAMIRAARARTLASEGLSVHGVHFTANEIIVFQGASYAAATDVEYRFLPASVTLANATLASWPDVTFVRLTGESLGTGTIRLEHTSGRTRDISIRAFSELANPEGLPTPLDTRISDTRHVHFDLGWSLLDMDTLVLTFASVDGPVVSNIAMQDYWVGSPTTGFDWEGSTVVDGNPQLLHIHTHVLNATETVLSIHRNRFENSKALTVAFSSVTLGTRTIATYTSTGELTVEADGGTPTIQ</sequence>
<feature type="transmembrane region" description="Helical" evidence="1">
    <location>
        <begin position="12"/>
        <end position="33"/>
    </location>
</feature>
<keyword evidence="1" id="KW-0812">Transmembrane</keyword>
<evidence type="ECO:0000256" key="1">
    <source>
        <dbReference type="SAM" id="Phobius"/>
    </source>
</evidence>
<dbReference type="AlphaFoldDB" id="A0A1G2PKW7"/>
<evidence type="ECO:0000313" key="2">
    <source>
        <dbReference type="EMBL" id="OHA48956.1"/>
    </source>
</evidence>
<evidence type="ECO:0000313" key="3">
    <source>
        <dbReference type="Proteomes" id="UP000177629"/>
    </source>
</evidence>
<dbReference type="STRING" id="1802362.A2806_04680"/>
<dbReference type="PROSITE" id="PS00409">
    <property type="entry name" value="PROKAR_NTER_METHYL"/>
    <property type="match status" value="1"/>
</dbReference>
<organism evidence="2 3">
    <name type="scientific">Candidatus Terrybacteria bacterium RIFCSPHIGHO2_01_FULL_48_17</name>
    <dbReference type="NCBI Taxonomy" id="1802362"/>
    <lineage>
        <taxon>Bacteria</taxon>
        <taxon>Candidatus Terryibacteriota</taxon>
    </lineage>
</organism>
<accession>A0A1G2PKW7</accession>
<keyword evidence="1" id="KW-0472">Membrane</keyword>
<protein>
    <recommendedName>
        <fullName evidence="4">General secretion pathway GspH domain-containing protein</fullName>
    </recommendedName>
</protein>
<keyword evidence="1" id="KW-1133">Transmembrane helix</keyword>
<proteinExistence type="predicted"/>
<name>A0A1G2PKW7_9BACT</name>
<dbReference type="NCBIfam" id="TIGR02532">
    <property type="entry name" value="IV_pilin_GFxxxE"/>
    <property type="match status" value="1"/>
</dbReference>
<reference evidence="2 3" key="1">
    <citation type="journal article" date="2016" name="Nat. Commun.">
        <title>Thousands of microbial genomes shed light on interconnected biogeochemical processes in an aquifer system.</title>
        <authorList>
            <person name="Anantharaman K."/>
            <person name="Brown C.T."/>
            <person name="Hug L.A."/>
            <person name="Sharon I."/>
            <person name="Castelle C.J."/>
            <person name="Probst A.J."/>
            <person name="Thomas B.C."/>
            <person name="Singh A."/>
            <person name="Wilkins M.J."/>
            <person name="Karaoz U."/>
            <person name="Brodie E.L."/>
            <person name="Williams K.H."/>
            <person name="Hubbard S.S."/>
            <person name="Banfield J.F."/>
        </authorList>
    </citation>
    <scope>NUCLEOTIDE SEQUENCE [LARGE SCALE GENOMIC DNA]</scope>
</reference>
<dbReference type="Gene3D" id="3.30.700.10">
    <property type="entry name" value="Glycoprotein, Type 4 Pilin"/>
    <property type="match status" value="1"/>
</dbReference>
<dbReference type="InterPro" id="IPR045584">
    <property type="entry name" value="Pilin-like"/>
</dbReference>
<dbReference type="InterPro" id="IPR012902">
    <property type="entry name" value="N_methyl_site"/>
</dbReference>
<gene>
    <name evidence="2" type="ORF">A2806_04680</name>
</gene>